<dbReference type="InterPro" id="IPR001680">
    <property type="entry name" value="WD40_rpt"/>
</dbReference>
<dbReference type="InterPro" id="IPR015943">
    <property type="entry name" value="WD40/YVTN_repeat-like_dom_sf"/>
</dbReference>
<dbReference type="GO" id="GO:0005814">
    <property type="term" value="C:centriole"/>
    <property type="evidence" value="ECO:0007669"/>
    <property type="project" value="TreeGrafter"/>
</dbReference>
<dbReference type="EMBL" id="JBAMIC010000003">
    <property type="protein sequence ID" value="KAK7111017.1"/>
    <property type="molecule type" value="Genomic_DNA"/>
</dbReference>
<comment type="caution">
    <text evidence="5">The sequence shown here is derived from an EMBL/GenBank/DDBJ whole genome shotgun (WGS) entry which is preliminary data.</text>
</comment>
<dbReference type="GO" id="GO:0036064">
    <property type="term" value="C:ciliary basal body"/>
    <property type="evidence" value="ECO:0007669"/>
    <property type="project" value="TreeGrafter"/>
</dbReference>
<keyword evidence="1 3" id="KW-0853">WD repeat</keyword>
<evidence type="ECO:0000259" key="4">
    <source>
        <dbReference type="Pfam" id="PF21031"/>
    </source>
</evidence>
<dbReference type="SUPFAM" id="SSF50978">
    <property type="entry name" value="WD40 repeat-like"/>
    <property type="match status" value="1"/>
</dbReference>
<evidence type="ECO:0000256" key="2">
    <source>
        <dbReference type="ARBA" id="ARBA00022737"/>
    </source>
</evidence>
<dbReference type="InterPro" id="IPR050505">
    <property type="entry name" value="WDR55/POC1"/>
</dbReference>
<protein>
    <recommendedName>
        <fullName evidence="4">WD repeat-containing protein 54 beta-propeller domain-containing protein</fullName>
    </recommendedName>
</protein>
<evidence type="ECO:0000256" key="3">
    <source>
        <dbReference type="PROSITE-ProRule" id="PRU00221"/>
    </source>
</evidence>
<dbReference type="Pfam" id="PF21031">
    <property type="entry name" value="WDR54"/>
    <property type="match status" value="1"/>
</dbReference>
<proteinExistence type="predicted"/>
<sequence length="354" mass="37829">MRWCGVLGNKKTPGKFSVLECLYCCLKTMYRREKPIGLKGSASALCNNLSILVMPDKRQISYAVVHKYAVNVITASTDGSSVTARQVICKEPSATQGNPFLMEAKWVQTSSRCIMVLTTQRGIQMFEQDGSAMIYWHGLSDSTADSTSSNFARGIAGVGDCVCIGNESGKILVFNIPAKGTNVTLQNTLKGHSSPICDLTSEENTLISSDGVGTILIWNFSGSDAKQVTSISGSGSPCNSVRLWKGVVVAGYASGHLRLFSAASGKMGAEVTAHARAINAVDVAAGKGLVLTAGGDSFLRLWQIKPGNVPHIEYKHAEHVSDLQLTGGRFVDPQGRALCLTGFDHNEVVFYIQA</sequence>
<keyword evidence="6" id="KW-1185">Reference proteome</keyword>
<dbReference type="Gene3D" id="2.130.10.10">
    <property type="entry name" value="YVTN repeat-like/Quinoprotein amine dehydrogenase"/>
    <property type="match status" value="1"/>
</dbReference>
<dbReference type="PANTHER" id="PTHR44019">
    <property type="entry name" value="WD REPEAT-CONTAINING PROTEIN 55"/>
    <property type="match status" value="1"/>
</dbReference>
<name>A0AAN9GJP2_9CAEN</name>
<feature type="domain" description="WD repeat-containing protein 54 beta-propeller" evidence="4">
    <location>
        <begin position="29"/>
        <end position="348"/>
    </location>
</feature>
<feature type="repeat" description="WD" evidence="3">
    <location>
        <begin position="271"/>
        <end position="312"/>
    </location>
</feature>
<gene>
    <name evidence="5" type="ORF">V1264_014800</name>
</gene>
<evidence type="ECO:0000256" key="1">
    <source>
        <dbReference type="ARBA" id="ARBA00022574"/>
    </source>
</evidence>
<keyword evidence="2" id="KW-0677">Repeat</keyword>
<accession>A0AAN9GJP2</accession>
<organism evidence="5 6">
    <name type="scientific">Littorina saxatilis</name>
    <dbReference type="NCBI Taxonomy" id="31220"/>
    <lineage>
        <taxon>Eukaryota</taxon>
        <taxon>Metazoa</taxon>
        <taxon>Spiralia</taxon>
        <taxon>Lophotrochozoa</taxon>
        <taxon>Mollusca</taxon>
        <taxon>Gastropoda</taxon>
        <taxon>Caenogastropoda</taxon>
        <taxon>Littorinimorpha</taxon>
        <taxon>Littorinoidea</taxon>
        <taxon>Littorinidae</taxon>
        <taxon>Littorina</taxon>
    </lineage>
</organism>
<dbReference type="Proteomes" id="UP001374579">
    <property type="component" value="Unassembled WGS sequence"/>
</dbReference>
<dbReference type="SMART" id="SM00320">
    <property type="entry name" value="WD40"/>
    <property type="match status" value="3"/>
</dbReference>
<dbReference type="PROSITE" id="PS50294">
    <property type="entry name" value="WD_REPEATS_REGION"/>
    <property type="match status" value="1"/>
</dbReference>
<dbReference type="PANTHER" id="PTHR44019:SF8">
    <property type="entry name" value="POC1 CENTRIOLAR PROTEIN HOMOLOG"/>
    <property type="match status" value="1"/>
</dbReference>
<evidence type="ECO:0000313" key="5">
    <source>
        <dbReference type="EMBL" id="KAK7111017.1"/>
    </source>
</evidence>
<dbReference type="InterPro" id="IPR036322">
    <property type="entry name" value="WD40_repeat_dom_sf"/>
</dbReference>
<dbReference type="PROSITE" id="PS50082">
    <property type="entry name" value="WD_REPEATS_2"/>
    <property type="match status" value="1"/>
</dbReference>
<dbReference type="InterPro" id="IPR049546">
    <property type="entry name" value="WDR54_beta_prop"/>
</dbReference>
<dbReference type="GO" id="GO:0060271">
    <property type="term" value="P:cilium assembly"/>
    <property type="evidence" value="ECO:0007669"/>
    <property type="project" value="TreeGrafter"/>
</dbReference>
<reference evidence="5 6" key="1">
    <citation type="submission" date="2024-02" db="EMBL/GenBank/DDBJ databases">
        <title>Chromosome-scale genome assembly of the rough periwinkle Littorina saxatilis.</title>
        <authorList>
            <person name="De Jode A."/>
            <person name="Faria R."/>
            <person name="Formenti G."/>
            <person name="Sims Y."/>
            <person name="Smith T.P."/>
            <person name="Tracey A."/>
            <person name="Wood J.M.D."/>
            <person name="Zagrodzka Z.B."/>
            <person name="Johannesson K."/>
            <person name="Butlin R.K."/>
            <person name="Leder E.H."/>
        </authorList>
    </citation>
    <scope>NUCLEOTIDE SEQUENCE [LARGE SCALE GENOMIC DNA]</scope>
    <source>
        <strain evidence="5">Snail1</strain>
        <tissue evidence="5">Muscle</tissue>
    </source>
</reference>
<dbReference type="AlphaFoldDB" id="A0AAN9GJP2"/>
<evidence type="ECO:0000313" key="6">
    <source>
        <dbReference type="Proteomes" id="UP001374579"/>
    </source>
</evidence>